<gene>
    <name evidence="2" type="ORF">FHS57_005300</name>
</gene>
<reference evidence="2 3" key="1">
    <citation type="submission" date="2020-08" db="EMBL/GenBank/DDBJ databases">
        <title>Genomic Encyclopedia of Type Strains, Phase IV (KMG-IV): sequencing the most valuable type-strain genomes for metagenomic binning, comparative biology and taxonomic classification.</title>
        <authorList>
            <person name="Goeker M."/>
        </authorList>
    </citation>
    <scope>NUCLEOTIDE SEQUENCE [LARGE SCALE GENOMIC DNA]</scope>
    <source>
        <strain evidence="2 3">DSM 17976</strain>
    </source>
</reference>
<evidence type="ECO:0000256" key="1">
    <source>
        <dbReference type="SAM" id="MobiDB-lite"/>
    </source>
</evidence>
<sequence length="275" mass="30049">MKKHPVDELFSRKLRDAEITPRDEAFQKFQQRLQTKERRIGWWQQGPWLAAAGVSLLLMAGGGWWLMSQQPSESDTVALSKTPSPKIVAPNPPQNGEQKAVIAPSTNELASLDKKAKAGSRSESQVPTFSSATAPTSSKSNLKTKEVVQPLVQETQVAQVVETTPASEPVKQMKLEEPSKTVALASAITAKPTEKTVVLQLPELEKTLVAANDPQTNVAATNSSITDNDVLDKPRKSTRMAKVWQQLKNAKNGEKVDWDEVGFHPNKVVAKAIGK</sequence>
<organism evidence="2 3">
    <name type="scientific">Runella defluvii</name>
    <dbReference type="NCBI Taxonomy" id="370973"/>
    <lineage>
        <taxon>Bacteria</taxon>
        <taxon>Pseudomonadati</taxon>
        <taxon>Bacteroidota</taxon>
        <taxon>Cytophagia</taxon>
        <taxon>Cytophagales</taxon>
        <taxon>Spirosomataceae</taxon>
        <taxon>Runella</taxon>
    </lineage>
</organism>
<accession>A0A7W5ZPK8</accession>
<dbReference type="RefSeq" id="WP_183978837.1">
    <property type="nucleotide sequence ID" value="NZ_JACIBY010000015.1"/>
</dbReference>
<protein>
    <submittedName>
        <fullName evidence="2">Uncharacterized protein</fullName>
    </submittedName>
</protein>
<dbReference type="EMBL" id="JACIBY010000015">
    <property type="protein sequence ID" value="MBB3841278.1"/>
    <property type="molecule type" value="Genomic_DNA"/>
</dbReference>
<dbReference type="AlphaFoldDB" id="A0A7W5ZPK8"/>
<evidence type="ECO:0000313" key="2">
    <source>
        <dbReference type="EMBL" id="MBB3841278.1"/>
    </source>
</evidence>
<comment type="caution">
    <text evidence="2">The sequence shown here is derived from an EMBL/GenBank/DDBJ whole genome shotgun (WGS) entry which is preliminary data.</text>
</comment>
<keyword evidence="3" id="KW-1185">Reference proteome</keyword>
<dbReference type="Proteomes" id="UP000541352">
    <property type="component" value="Unassembled WGS sequence"/>
</dbReference>
<evidence type="ECO:0000313" key="3">
    <source>
        <dbReference type="Proteomes" id="UP000541352"/>
    </source>
</evidence>
<feature type="region of interest" description="Disordered" evidence="1">
    <location>
        <begin position="75"/>
        <end position="142"/>
    </location>
</feature>
<proteinExistence type="predicted"/>
<name>A0A7W5ZPK8_9BACT</name>
<feature type="compositionally biased region" description="Low complexity" evidence="1">
    <location>
        <begin position="127"/>
        <end position="140"/>
    </location>
</feature>